<dbReference type="AlphaFoldDB" id="A0A3N4HWH9"/>
<dbReference type="Proteomes" id="UP000275078">
    <property type="component" value="Unassembled WGS sequence"/>
</dbReference>
<keyword evidence="2" id="KW-1185">Reference proteome</keyword>
<proteinExistence type="predicted"/>
<sequence>MAFHQHSTDADILFASQHHSNEPTKDHQKCPEIGNAGEHHFGLVPNRFTRRTIQELLREFERPGLHFALDRYDKFGLHIPLDLQPLGVQIPLGVHIPLGWGIHIPISLHVPLTIHAPRGVHLLLGLHIPFWELPFSLHIPLGFEMSLDFLGMGFGQKERHGHAGKPSAGKE</sequence>
<dbReference type="EMBL" id="ML119717">
    <property type="protein sequence ID" value="RPA78019.1"/>
    <property type="molecule type" value="Genomic_DNA"/>
</dbReference>
<protein>
    <submittedName>
        <fullName evidence="1">Uncharacterized protein</fullName>
    </submittedName>
</protein>
<organism evidence="1 2">
    <name type="scientific">Ascobolus immersus RN42</name>
    <dbReference type="NCBI Taxonomy" id="1160509"/>
    <lineage>
        <taxon>Eukaryota</taxon>
        <taxon>Fungi</taxon>
        <taxon>Dikarya</taxon>
        <taxon>Ascomycota</taxon>
        <taxon>Pezizomycotina</taxon>
        <taxon>Pezizomycetes</taxon>
        <taxon>Pezizales</taxon>
        <taxon>Ascobolaceae</taxon>
        <taxon>Ascobolus</taxon>
    </lineage>
</organism>
<evidence type="ECO:0000313" key="1">
    <source>
        <dbReference type="EMBL" id="RPA78019.1"/>
    </source>
</evidence>
<name>A0A3N4HWH9_ASCIM</name>
<evidence type="ECO:0000313" key="2">
    <source>
        <dbReference type="Proteomes" id="UP000275078"/>
    </source>
</evidence>
<accession>A0A3N4HWH9</accession>
<reference evidence="1 2" key="1">
    <citation type="journal article" date="2018" name="Nat. Ecol. Evol.">
        <title>Pezizomycetes genomes reveal the molecular basis of ectomycorrhizal truffle lifestyle.</title>
        <authorList>
            <person name="Murat C."/>
            <person name="Payen T."/>
            <person name="Noel B."/>
            <person name="Kuo A."/>
            <person name="Morin E."/>
            <person name="Chen J."/>
            <person name="Kohler A."/>
            <person name="Krizsan K."/>
            <person name="Balestrini R."/>
            <person name="Da Silva C."/>
            <person name="Montanini B."/>
            <person name="Hainaut M."/>
            <person name="Levati E."/>
            <person name="Barry K.W."/>
            <person name="Belfiori B."/>
            <person name="Cichocki N."/>
            <person name="Clum A."/>
            <person name="Dockter R.B."/>
            <person name="Fauchery L."/>
            <person name="Guy J."/>
            <person name="Iotti M."/>
            <person name="Le Tacon F."/>
            <person name="Lindquist E.A."/>
            <person name="Lipzen A."/>
            <person name="Malagnac F."/>
            <person name="Mello A."/>
            <person name="Molinier V."/>
            <person name="Miyauchi S."/>
            <person name="Poulain J."/>
            <person name="Riccioni C."/>
            <person name="Rubini A."/>
            <person name="Sitrit Y."/>
            <person name="Splivallo R."/>
            <person name="Traeger S."/>
            <person name="Wang M."/>
            <person name="Zifcakova L."/>
            <person name="Wipf D."/>
            <person name="Zambonelli A."/>
            <person name="Paolocci F."/>
            <person name="Nowrousian M."/>
            <person name="Ottonello S."/>
            <person name="Baldrian P."/>
            <person name="Spatafora J.W."/>
            <person name="Henrissat B."/>
            <person name="Nagy L.G."/>
            <person name="Aury J.M."/>
            <person name="Wincker P."/>
            <person name="Grigoriev I.V."/>
            <person name="Bonfante P."/>
            <person name="Martin F.M."/>
        </authorList>
    </citation>
    <scope>NUCLEOTIDE SEQUENCE [LARGE SCALE GENOMIC DNA]</scope>
    <source>
        <strain evidence="1 2">RN42</strain>
    </source>
</reference>
<gene>
    <name evidence="1" type="ORF">BJ508DRAFT_329666</name>
</gene>